<evidence type="ECO:0008006" key="3">
    <source>
        <dbReference type="Google" id="ProtNLM"/>
    </source>
</evidence>
<keyword evidence="2" id="KW-1185">Reference proteome</keyword>
<evidence type="ECO:0000313" key="1">
    <source>
        <dbReference type="EMBL" id="KAL3670161.1"/>
    </source>
</evidence>
<dbReference type="EMBL" id="JBIMZQ010000007">
    <property type="protein sequence ID" value="KAL3670161.1"/>
    <property type="molecule type" value="Genomic_DNA"/>
</dbReference>
<sequence>MRIPVNGKSRKPIKHKNRSETFEFKSAVLAYHETHSMPAIVAAFWPGIEPRCRAYVTKKRVVLRWRQNRARIDELAASSKTAKLKRYRELGSAKSLSDDVELDIFEWIVAVRPHGEPVSATMLQLEALEIARMYDVPLSFVCKVDGLLPFSLQPGPHSKNPARPVFSCGFGYSRAGVFRNVDQRGSKTVWVKCGSKSKERLTAMLMADSTGRNYDP</sequence>
<dbReference type="Proteomes" id="UP001632037">
    <property type="component" value="Unassembled WGS sequence"/>
</dbReference>
<organism evidence="1 2">
    <name type="scientific">Phytophthora oleae</name>
    <dbReference type="NCBI Taxonomy" id="2107226"/>
    <lineage>
        <taxon>Eukaryota</taxon>
        <taxon>Sar</taxon>
        <taxon>Stramenopiles</taxon>
        <taxon>Oomycota</taxon>
        <taxon>Peronosporomycetes</taxon>
        <taxon>Peronosporales</taxon>
        <taxon>Peronosporaceae</taxon>
        <taxon>Phytophthora</taxon>
    </lineage>
</organism>
<protein>
    <recommendedName>
        <fullName evidence="3">HTH CENPB-type domain-containing protein</fullName>
    </recommendedName>
</protein>
<reference evidence="1 2" key="1">
    <citation type="submission" date="2024-09" db="EMBL/GenBank/DDBJ databases">
        <title>Genome sequencing and assembly of Phytophthora oleae, isolate VK10A, causative agent of rot of olive drupes.</title>
        <authorList>
            <person name="Conti Taguali S."/>
            <person name="Riolo M."/>
            <person name="La Spada F."/>
            <person name="Cacciola S.O."/>
            <person name="Dionisio G."/>
        </authorList>
    </citation>
    <scope>NUCLEOTIDE SEQUENCE [LARGE SCALE GENOMIC DNA]</scope>
    <source>
        <strain evidence="1 2">VK10A</strain>
    </source>
</reference>
<proteinExistence type="predicted"/>
<name>A0ABD3FUP4_9STRA</name>
<gene>
    <name evidence="1" type="ORF">V7S43_004476</name>
</gene>
<comment type="caution">
    <text evidence="1">The sequence shown here is derived from an EMBL/GenBank/DDBJ whole genome shotgun (WGS) entry which is preliminary data.</text>
</comment>
<dbReference type="AlphaFoldDB" id="A0ABD3FUP4"/>
<accession>A0ABD3FUP4</accession>
<evidence type="ECO:0000313" key="2">
    <source>
        <dbReference type="Proteomes" id="UP001632037"/>
    </source>
</evidence>